<name>A0A3Q0J4K3_DIACI</name>
<evidence type="ECO:0000313" key="1">
    <source>
        <dbReference type="Proteomes" id="UP000079169"/>
    </source>
</evidence>
<accession>A0A3Q0J4K3</accession>
<organism evidence="1 2">
    <name type="scientific">Diaphorina citri</name>
    <name type="common">Asian citrus psyllid</name>
    <dbReference type="NCBI Taxonomy" id="121845"/>
    <lineage>
        <taxon>Eukaryota</taxon>
        <taxon>Metazoa</taxon>
        <taxon>Ecdysozoa</taxon>
        <taxon>Arthropoda</taxon>
        <taxon>Hexapoda</taxon>
        <taxon>Insecta</taxon>
        <taxon>Pterygota</taxon>
        <taxon>Neoptera</taxon>
        <taxon>Paraneoptera</taxon>
        <taxon>Hemiptera</taxon>
        <taxon>Sternorrhyncha</taxon>
        <taxon>Psylloidea</taxon>
        <taxon>Psyllidae</taxon>
        <taxon>Diaphorininae</taxon>
        <taxon>Diaphorina</taxon>
    </lineage>
</organism>
<dbReference type="Gene3D" id="3.40.50.2300">
    <property type="match status" value="1"/>
</dbReference>
<dbReference type="AlphaFoldDB" id="A0A3Q0J4K3"/>
<evidence type="ECO:0000313" key="2">
    <source>
        <dbReference type="RefSeq" id="XP_026683434.1"/>
    </source>
</evidence>
<feature type="non-terminal residue" evidence="2">
    <location>
        <position position="1"/>
    </location>
</feature>
<dbReference type="GeneID" id="113469750"/>
<dbReference type="KEGG" id="dci:113469750"/>
<gene>
    <name evidence="2" type="primary">LOC113469750</name>
</gene>
<dbReference type="SMR" id="A0A3Q0J4K3"/>
<keyword evidence="1" id="KW-1185">Reference proteome</keyword>
<protein>
    <submittedName>
        <fullName evidence="2">Glutamate receptor ionotropic, kainate 2-like</fullName>
    </submittedName>
</protein>
<dbReference type="PaxDb" id="121845-A0A3Q0J4K3"/>
<sequence length="96" mass="11804">MLQLQMNDYRYHYLFTSFMLQLQMNDYRYHYLFTSFDIETFDLEDFKYNSVNMTAFRIVNLEDRKVVDLLEQMERFQTLGHNILNRSGIIQVILNE</sequence>
<dbReference type="STRING" id="121845.A0A3Q0J4K3"/>
<dbReference type="Proteomes" id="UP000079169">
    <property type="component" value="Unplaced"/>
</dbReference>
<proteinExistence type="predicted"/>
<reference evidence="2" key="1">
    <citation type="submission" date="2025-08" db="UniProtKB">
        <authorList>
            <consortium name="RefSeq"/>
        </authorList>
    </citation>
    <scope>IDENTIFICATION</scope>
</reference>
<dbReference type="RefSeq" id="XP_026683434.1">
    <property type="nucleotide sequence ID" value="XM_026827633.1"/>
</dbReference>